<comment type="caution">
    <text evidence="13">The sequence shown here is derived from an EMBL/GenBank/DDBJ whole genome shotgun (WGS) entry which is preliminary data.</text>
</comment>
<evidence type="ECO:0000313" key="13">
    <source>
        <dbReference type="EMBL" id="MCY6372101.1"/>
    </source>
</evidence>
<dbReference type="EMBL" id="JAPQES010000006">
    <property type="protein sequence ID" value="MCY6372101.1"/>
    <property type="molecule type" value="Genomic_DNA"/>
</dbReference>
<comment type="similarity">
    <text evidence="10">Belongs to the AccA family.</text>
</comment>
<dbReference type="Pfam" id="PF03255">
    <property type="entry name" value="ACCA"/>
    <property type="match status" value="1"/>
</dbReference>
<evidence type="ECO:0000256" key="8">
    <source>
        <dbReference type="ARBA" id="ARBA00023160"/>
    </source>
</evidence>
<name>A0ABT4CV51_9CLOT</name>
<dbReference type="HAMAP" id="MF_00823">
    <property type="entry name" value="AcetylCoA_CT_alpha"/>
    <property type="match status" value="1"/>
</dbReference>
<keyword evidence="6 10" id="KW-0067">ATP-binding</keyword>
<evidence type="ECO:0000313" key="14">
    <source>
        <dbReference type="Proteomes" id="UP001079657"/>
    </source>
</evidence>
<keyword evidence="8 10" id="KW-0275">Fatty acid biosynthesis</keyword>
<keyword evidence="10" id="KW-0963">Cytoplasm</keyword>
<dbReference type="SUPFAM" id="SSF52096">
    <property type="entry name" value="ClpP/crotonase"/>
    <property type="match status" value="1"/>
</dbReference>
<keyword evidence="2 10" id="KW-0444">Lipid biosynthesis</keyword>
<evidence type="ECO:0000256" key="3">
    <source>
        <dbReference type="ARBA" id="ARBA00022679"/>
    </source>
</evidence>
<evidence type="ECO:0000256" key="10">
    <source>
        <dbReference type="HAMAP-Rule" id="MF_00823"/>
    </source>
</evidence>
<organism evidence="13 14">
    <name type="scientific">Clostridium ganghwense</name>
    <dbReference type="NCBI Taxonomy" id="312089"/>
    <lineage>
        <taxon>Bacteria</taxon>
        <taxon>Bacillati</taxon>
        <taxon>Bacillota</taxon>
        <taxon>Clostridia</taxon>
        <taxon>Eubacteriales</taxon>
        <taxon>Clostridiaceae</taxon>
        <taxon>Clostridium</taxon>
    </lineage>
</organism>
<dbReference type="InterPro" id="IPR011763">
    <property type="entry name" value="COA_CT_C"/>
</dbReference>
<keyword evidence="14" id="KW-1185">Reference proteome</keyword>
<dbReference type="Gene3D" id="3.90.226.10">
    <property type="entry name" value="2-enoyl-CoA Hydratase, Chain A, domain 1"/>
    <property type="match status" value="1"/>
</dbReference>
<feature type="domain" description="CoA carboxyltransferase C-terminal" evidence="12">
    <location>
        <begin position="35"/>
        <end position="289"/>
    </location>
</feature>
<keyword evidence="7 10" id="KW-0443">Lipid metabolism</keyword>
<evidence type="ECO:0000256" key="6">
    <source>
        <dbReference type="ARBA" id="ARBA00022840"/>
    </source>
</evidence>
<dbReference type="InterPro" id="IPR029045">
    <property type="entry name" value="ClpP/crotonase-like_dom_sf"/>
</dbReference>
<comment type="pathway">
    <text evidence="1 10">Lipid metabolism; malonyl-CoA biosynthesis; malonyl-CoA from acetyl-CoA: step 1/1.</text>
</comment>
<evidence type="ECO:0000259" key="12">
    <source>
        <dbReference type="PROSITE" id="PS50989"/>
    </source>
</evidence>
<comment type="subunit">
    <text evidence="10">Acetyl-CoA carboxylase is a heterohexamer composed of biotin carboxyl carrier protein (AccB), biotin carboxylase (AccC) and two subunits each of ACCase subunit alpha (AccA) and ACCase subunit beta (AccD).</text>
</comment>
<evidence type="ECO:0000256" key="2">
    <source>
        <dbReference type="ARBA" id="ARBA00022516"/>
    </source>
</evidence>
<evidence type="ECO:0000256" key="4">
    <source>
        <dbReference type="ARBA" id="ARBA00022741"/>
    </source>
</evidence>
<dbReference type="EC" id="2.1.3.15" evidence="10"/>
<feature type="coiled-coil region" evidence="11">
    <location>
        <begin position="1"/>
        <end position="46"/>
    </location>
</feature>
<dbReference type="NCBIfam" id="NF004344">
    <property type="entry name" value="PRK05724.1"/>
    <property type="match status" value="1"/>
</dbReference>
<dbReference type="Proteomes" id="UP001079657">
    <property type="component" value="Unassembled WGS sequence"/>
</dbReference>
<dbReference type="RefSeq" id="WP_268051026.1">
    <property type="nucleotide sequence ID" value="NZ_JAPQES010000006.1"/>
</dbReference>
<comment type="function">
    <text evidence="10">Component of the acetyl coenzyme A carboxylase (ACC) complex. First, biotin carboxylase catalyzes the carboxylation of biotin on its carrier protein (BCCP) and then the CO(2) group is transferred by the carboxyltransferase to acetyl-CoA to form malonyl-CoA.</text>
</comment>
<accession>A0ABT4CV51</accession>
<reference evidence="13" key="1">
    <citation type="submission" date="2022-12" db="EMBL/GenBank/DDBJ databases">
        <authorList>
            <person name="Wang J."/>
        </authorList>
    </citation>
    <scope>NUCLEOTIDE SEQUENCE</scope>
    <source>
        <strain evidence="13">HY-42-06</strain>
    </source>
</reference>
<dbReference type="NCBIfam" id="TIGR00513">
    <property type="entry name" value="accA"/>
    <property type="match status" value="1"/>
</dbReference>
<dbReference type="InterPro" id="IPR001095">
    <property type="entry name" value="Acetyl_CoA_COase_a_su"/>
</dbReference>
<keyword evidence="13" id="KW-0436">Ligase</keyword>
<evidence type="ECO:0000256" key="11">
    <source>
        <dbReference type="SAM" id="Coils"/>
    </source>
</evidence>
<evidence type="ECO:0000256" key="1">
    <source>
        <dbReference type="ARBA" id="ARBA00004956"/>
    </source>
</evidence>
<comment type="subcellular location">
    <subcellularLocation>
        <location evidence="10">Cytoplasm</location>
    </subcellularLocation>
</comment>
<keyword evidence="11" id="KW-0175">Coiled coil</keyword>
<proteinExistence type="inferred from homology"/>
<sequence>MLECEKKIKELTEKIEELVEFSKEKEVDLSFEINRLENKLKELKKEAYENLTPLDKLTLARILERPTSLDYIERIFDSFVELHGDRQYKDDPSIVAGLAKLNGMPVTVIGQQKGRNVKENIKRNFGMPSPEGYRKALRFMKQAEKFNRPIICFIDTPGAFPGMGAEERGQGEAIGKNLMEMPNLKTPIISIVIGEGGSGGALALSIGDEVWMLEHSVYSVLSPEGFASILWKDSSRVKEAASIMKITAQDLKEYGIIDKIIKEPEGGAHKNVDEMAQTIKEYLLKVPFAERKGNINEVLENRYQKYRNIGEFVE</sequence>
<keyword evidence="3 10" id="KW-0808">Transferase</keyword>
<evidence type="ECO:0000256" key="7">
    <source>
        <dbReference type="ARBA" id="ARBA00023098"/>
    </source>
</evidence>
<keyword evidence="5 10" id="KW-0276">Fatty acid metabolism</keyword>
<dbReference type="PROSITE" id="PS50989">
    <property type="entry name" value="COA_CT_CTER"/>
    <property type="match status" value="1"/>
</dbReference>
<evidence type="ECO:0000256" key="5">
    <source>
        <dbReference type="ARBA" id="ARBA00022832"/>
    </source>
</evidence>
<evidence type="ECO:0000256" key="9">
    <source>
        <dbReference type="ARBA" id="ARBA00049152"/>
    </source>
</evidence>
<keyword evidence="4 10" id="KW-0547">Nucleotide-binding</keyword>
<gene>
    <name evidence="10" type="primary">accA</name>
    <name evidence="13" type="ORF">OXH55_15810</name>
</gene>
<dbReference type="GO" id="GO:0003989">
    <property type="term" value="F:acetyl-CoA carboxylase activity"/>
    <property type="evidence" value="ECO:0007669"/>
    <property type="project" value="UniProtKB-EC"/>
</dbReference>
<dbReference type="PANTHER" id="PTHR42853">
    <property type="entry name" value="ACETYL-COENZYME A CARBOXYLASE CARBOXYL TRANSFERASE SUBUNIT ALPHA"/>
    <property type="match status" value="1"/>
</dbReference>
<protein>
    <recommendedName>
        <fullName evidence="10">Acetyl-coenzyme A carboxylase carboxyl transferase subunit alpha</fullName>
        <shortName evidence="10">ACCase subunit alpha</shortName>
        <shortName evidence="10">Acetyl-CoA carboxylase carboxyltransferase subunit alpha</shortName>
        <ecNumber evidence="10">2.1.3.15</ecNumber>
    </recommendedName>
</protein>
<comment type="catalytic activity">
    <reaction evidence="9 10">
        <text>N(6)-carboxybiotinyl-L-lysyl-[protein] + acetyl-CoA = N(6)-biotinyl-L-lysyl-[protein] + malonyl-CoA</text>
        <dbReference type="Rhea" id="RHEA:54728"/>
        <dbReference type="Rhea" id="RHEA-COMP:10505"/>
        <dbReference type="Rhea" id="RHEA-COMP:10506"/>
        <dbReference type="ChEBI" id="CHEBI:57288"/>
        <dbReference type="ChEBI" id="CHEBI:57384"/>
        <dbReference type="ChEBI" id="CHEBI:83144"/>
        <dbReference type="ChEBI" id="CHEBI:83145"/>
        <dbReference type="EC" id="2.1.3.15"/>
    </reaction>
</comment>
<dbReference type="PANTHER" id="PTHR42853:SF3">
    <property type="entry name" value="ACETYL-COENZYME A CARBOXYLASE CARBOXYL TRANSFERASE SUBUNIT ALPHA, CHLOROPLASTIC"/>
    <property type="match status" value="1"/>
</dbReference>
<dbReference type="NCBIfam" id="NF041504">
    <property type="entry name" value="AccA_sub"/>
    <property type="match status" value="1"/>
</dbReference>
<dbReference type="PRINTS" id="PR01069">
    <property type="entry name" value="ACCCTRFRASEA"/>
</dbReference>